<dbReference type="eggNOG" id="COG2885">
    <property type="taxonomic scope" value="Bacteria"/>
</dbReference>
<dbReference type="Gene3D" id="2.60.40.2540">
    <property type="match status" value="1"/>
</dbReference>
<dbReference type="PANTHER" id="PTHR30329">
    <property type="entry name" value="STATOR ELEMENT OF FLAGELLAR MOTOR COMPLEX"/>
    <property type="match status" value="1"/>
</dbReference>
<dbReference type="InterPro" id="IPR041544">
    <property type="entry name" value="MotY_N"/>
</dbReference>
<organism evidence="6 7">
    <name type="scientific">Hahella chejuensis (strain KCTC 2396)</name>
    <dbReference type="NCBI Taxonomy" id="349521"/>
    <lineage>
        <taxon>Bacteria</taxon>
        <taxon>Pseudomonadati</taxon>
        <taxon>Pseudomonadota</taxon>
        <taxon>Gammaproteobacteria</taxon>
        <taxon>Oceanospirillales</taxon>
        <taxon>Hahellaceae</taxon>
        <taxon>Hahella</taxon>
    </lineage>
</organism>
<dbReference type="SUPFAM" id="SSF103088">
    <property type="entry name" value="OmpA-like"/>
    <property type="match status" value="1"/>
</dbReference>
<dbReference type="InterPro" id="IPR006664">
    <property type="entry name" value="OMP_bac"/>
</dbReference>
<dbReference type="PANTHER" id="PTHR30329:SF17">
    <property type="entry name" value="LIPOPROTEIN YFIB-RELATED"/>
    <property type="match status" value="1"/>
</dbReference>
<evidence type="ECO:0000259" key="5">
    <source>
        <dbReference type="PROSITE" id="PS51123"/>
    </source>
</evidence>
<proteinExistence type="predicted"/>
<evidence type="ECO:0000256" key="3">
    <source>
        <dbReference type="PROSITE-ProRule" id="PRU00473"/>
    </source>
</evidence>
<dbReference type="PROSITE" id="PS51123">
    <property type="entry name" value="OMPA_2"/>
    <property type="match status" value="1"/>
</dbReference>
<dbReference type="Pfam" id="PF00691">
    <property type="entry name" value="OmpA"/>
    <property type="match status" value="1"/>
</dbReference>
<dbReference type="Pfam" id="PF18393">
    <property type="entry name" value="MotY_N"/>
    <property type="match status" value="1"/>
</dbReference>
<feature type="domain" description="OmpA-like" evidence="5">
    <location>
        <begin position="212"/>
        <end position="329"/>
    </location>
</feature>
<dbReference type="PRINTS" id="PR01021">
    <property type="entry name" value="OMPADOMAIN"/>
</dbReference>
<reference evidence="6 7" key="1">
    <citation type="journal article" date="2005" name="Nucleic Acids Res.">
        <title>Genomic blueprint of Hahella chejuensis, a marine microbe producing an algicidal agent.</title>
        <authorList>
            <person name="Jeong H."/>
            <person name="Yim J.H."/>
            <person name="Lee C."/>
            <person name="Choi S.-H."/>
            <person name="Park Y.K."/>
            <person name="Yoon S.H."/>
            <person name="Hur C.-G."/>
            <person name="Kang H.-Y."/>
            <person name="Kim D."/>
            <person name="Lee H.H."/>
            <person name="Park K.H."/>
            <person name="Park S.-H."/>
            <person name="Park H.-S."/>
            <person name="Lee H.K."/>
            <person name="Oh T.K."/>
            <person name="Kim J.F."/>
        </authorList>
    </citation>
    <scope>NUCLEOTIDE SEQUENCE [LARGE SCALE GENOMIC DNA]</scope>
    <source>
        <strain evidence="6 7">KCTC 2396</strain>
    </source>
</reference>
<dbReference type="CDD" id="cd07185">
    <property type="entry name" value="OmpA_C-like"/>
    <property type="match status" value="1"/>
</dbReference>
<dbReference type="AlphaFoldDB" id="Q2SCE4"/>
<feature type="region of interest" description="Disordered" evidence="4">
    <location>
        <begin position="327"/>
        <end position="346"/>
    </location>
</feature>
<sequence>MQKSRVTKLHASIPERNRIQGKEFPRQADNIVNVCCDHSVSGIIVRKLTIASVIALSWAASSQAATFSAGIEKSQWYLSSSIFECALTHNIPQYGRAVFYHEAGEALRFYLDTARNPMREGEAALVLEAPRWRPGVGVRDLGYVAVLDKPHPISVDNPKASQMMDSLLEGMMPTFTRRARFNDDTVRVEVSSINFARYYEDYLSCVSGLLPVNFRQVERTAVFFKLDESVLTDQDKRELDKVVLYVKADPSVTAIFVDGHTDSTGRRIYNRRLSKDRAEAVTAYLMDKGVASEKITTRYHGERYPVVQNAGPKNLARNRRATVRLERGTQPPAKEDLLDISMEEEL</sequence>
<evidence type="ECO:0000313" key="7">
    <source>
        <dbReference type="Proteomes" id="UP000000238"/>
    </source>
</evidence>
<evidence type="ECO:0000313" key="6">
    <source>
        <dbReference type="EMBL" id="ABC31680.1"/>
    </source>
</evidence>
<dbReference type="HOGENOM" id="CLU_069369_0_0_6"/>
<dbReference type="STRING" id="349521.HCH_04990"/>
<evidence type="ECO:0000256" key="2">
    <source>
        <dbReference type="ARBA" id="ARBA00023136"/>
    </source>
</evidence>
<feature type="compositionally biased region" description="Basic and acidic residues" evidence="4">
    <location>
        <begin position="327"/>
        <end position="337"/>
    </location>
</feature>
<comment type="subcellular location">
    <subcellularLocation>
        <location evidence="1">Cell outer membrane</location>
    </subcellularLocation>
</comment>
<dbReference type="OrthoDB" id="6905929at2"/>
<keyword evidence="2 3" id="KW-0472">Membrane</keyword>
<dbReference type="EMBL" id="CP000155">
    <property type="protein sequence ID" value="ABC31680.1"/>
    <property type="molecule type" value="Genomic_DNA"/>
</dbReference>
<gene>
    <name evidence="6" type="ordered locus">HCH_04990</name>
</gene>
<dbReference type="KEGG" id="hch:HCH_04990"/>
<name>Q2SCE4_HAHCH</name>
<dbReference type="PRINTS" id="PR01023">
    <property type="entry name" value="NAFLGMOTY"/>
</dbReference>
<dbReference type="Proteomes" id="UP000000238">
    <property type="component" value="Chromosome"/>
</dbReference>
<keyword evidence="7" id="KW-1185">Reference proteome</keyword>
<accession>Q2SCE4</accession>
<dbReference type="Gene3D" id="3.30.1330.60">
    <property type="entry name" value="OmpA-like domain"/>
    <property type="match status" value="1"/>
</dbReference>
<dbReference type="InterPro" id="IPR036737">
    <property type="entry name" value="OmpA-like_sf"/>
</dbReference>
<evidence type="ECO:0000256" key="4">
    <source>
        <dbReference type="SAM" id="MobiDB-lite"/>
    </source>
</evidence>
<protein>
    <submittedName>
        <fullName evidence="6">Outer membrane protein and related peptidoglycan-associated (Lipo)protein</fullName>
    </submittedName>
</protein>
<dbReference type="InterPro" id="IPR006665">
    <property type="entry name" value="OmpA-like"/>
</dbReference>
<dbReference type="InterPro" id="IPR050330">
    <property type="entry name" value="Bact_OuterMem_StrucFunc"/>
</dbReference>
<dbReference type="GO" id="GO:0009279">
    <property type="term" value="C:cell outer membrane"/>
    <property type="evidence" value="ECO:0007669"/>
    <property type="project" value="UniProtKB-SubCell"/>
</dbReference>
<evidence type="ECO:0000256" key="1">
    <source>
        <dbReference type="ARBA" id="ARBA00004442"/>
    </source>
</evidence>